<dbReference type="KEGG" id="gfm:Enr17x_48750"/>
<evidence type="ECO:0000256" key="1">
    <source>
        <dbReference type="PROSITE-ProRule" id="PRU00278"/>
    </source>
</evidence>
<dbReference type="InterPro" id="IPR046357">
    <property type="entry name" value="PPIase_dom_sf"/>
</dbReference>
<dbReference type="RefSeq" id="WP_145312080.1">
    <property type="nucleotide sequence ID" value="NZ_CP037452.1"/>
</dbReference>
<dbReference type="InterPro" id="IPR027304">
    <property type="entry name" value="Trigger_fact/SurA_dom_sf"/>
</dbReference>
<dbReference type="Pfam" id="PF00639">
    <property type="entry name" value="Rotamase"/>
    <property type="match status" value="1"/>
</dbReference>
<dbReference type="Proteomes" id="UP000318313">
    <property type="component" value="Chromosome"/>
</dbReference>
<dbReference type="InterPro" id="IPR050245">
    <property type="entry name" value="PrsA_foldase"/>
</dbReference>
<dbReference type="GO" id="GO:0003755">
    <property type="term" value="F:peptidyl-prolyl cis-trans isomerase activity"/>
    <property type="evidence" value="ECO:0007669"/>
    <property type="project" value="UniProtKB-KW"/>
</dbReference>
<dbReference type="AlphaFoldDB" id="A0A518II86"/>
<name>A0A518II86_9PLAN</name>
<dbReference type="PANTHER" id="PTHR47245:SF2">
    <property type="entry name" value="PEPTIDYL-PROLYL CIS-TRANS ISOMERASE HP_0175-RELATED"/>
    <property type="match status" value="1"/>
</dbReference>
<organism evidence="3 4">
    <name type="scientific">Gimesia fumaroli</name>
    <dbReference type="NCBI Taxonomy" id="2527976"/>
    <lineage>
        <taxon>Bacteria</taxon>
        <taxon>Pseudomonadati</taxon>
        <taxon>Planctomycetota</taxon>
        <taxon>Planctomycetia</taxon>
        <taxon>Planctomycetales</taxon>
        <taxon>Planctomycetaceae</taxon>
        <taxon>Gimesia</taxon>
    </lineage>
</organism>
<dbReference type="InterPro" id="IPR000297">
    <property type="entry name" value="PPIase_PpiC"/>
</dbReference>
<gene>
    <name evidence="3" type="primary">prsA3</name>
    <name evidence="3" type="ORF">Enr17x_48750</name>
</gene>
<feature type="domain" description="PpiC" evidence="2">
    <location>
        <begin position="257"/>
        <end position="356"/>
    </location>
</feature>
<proteinExistence type="predicted"/>
<dbReference type="EMBL" id="CP037452">
    <property type="protein sequence ID" value="QDV52806.1"/>
    <property type="molecule type" value="Genomic_DNA"/>
</dbReference>
<evidence type="ECO:0000259" key="2">
    <source>
        <dbReference type="PROSITE" id="PS50198"/>
    </source>
</evidence>
<dbReference type="OrthoDB" id="270355at2"/>
<dbReference type="PROSITE" id="PS50198">
    <property type="entry name" value="PPIC_PPIASE_2"/>
    <property type="match status" value="1"/>
</dbReference>
<keyword evidence="1" id="KW-0697">Rotamase</keyword>
<reference evidence="3 4" key="1">
    <citation type="submission" date="2019-03" db="EMBL/GenBank/DDBJ databases">
        <title>Deep-cultivation of Planctomycetes and their phenomic and genomic characterization uncovers novel biology.</title>
        <authorList>
            <person name="Wiegand S."/>
            <person name="Jogler M."/>
            <person name="Boedeker C."/>
            <person name="Pinto D."/>
            <person name="Vollmers J."/>
            <person name="Rivas-Marin E."/>
            <person name="Kohn T."/>
            <person name="Peeters S.H."/>
            <person name="Heuer A."/>
            <person name="Rast P."/>
            <person name="Oberbeckmann S."/>
            <person name="Bunk B."/>
            <person name="Jeske O."/>
            <person name="Meyerdierks A."/>
            <person name="Storesund J.E."/>
            <person name="Kallscheuer N."/>
            <person name="Luecker S."/>
            <person name="Lage O.M."/>
            <person name="Pohl T."/>
            <person name="Merkel B.J."/>
            <person name="Hornburger P."/>
            <person name="Mueller R.-W."/>
            <person name="Bruemmer F."/>
            <person name="Labrenz M."/>
            <person name="Spormann A.M."/>
            <person name="Op den Camp H."/>
            <person name="Overmann J."/>
            <person name="Amann R."/>
            <person name="Jetten M.S.M."/>
            <person name="Mascher T."/>
            <person name="Medema M.H."/>
            <person name="Devos D.P."/>
            <person name="Kaster A.-K."/>
            <person name="Ovreas L."/>
            <person name="Rohde M."/>
            <person name="Galperin M.Y."/>
            <person name="Jogler C."/>
        </authorList>
    </citation>
    <scope>NUCLEOTIDE SEQUENCE [LARGE SCALE GENOMIC DNA]</scope>
    <source>
        <strain evidence="3 4">Enr17</strain>
    </source>
</reference>
<dbReference type="EC" id="5.2.1.8" evidence="3"/>
<sequence>MRYAQVYFLFLVSLGMVGCETTPKVDNPVLGPPPPRLKSALKQQKLKHAEIASRANDRKNILEGDFEDSENPFETPVITASTTSAESAVEDTEDILSDSTVVAMVNGTPLFVSDVIGVYNFQLKQAEQRMPPEEYQKLRRALVKRDLKGHVERQLLIHEMKSTLKKEQLDQLQEVLETAFEEERIPELQKGLGVNSPQEVEAKLNEQGRSLYSERELFLKQQSAIQFMAVKAKATSKFSREEVLARYKANIKDYEVPSKVRWQRIRITYAKHGGKDQAVGLLDEVIHKLQAGEEFGVLAKKYSDGTRAEKNGQWGWTRRGSLAEPEIEEALFTLPIGQTSQVFETSTSFQIVKVNDRKEAGHIPFADVQGKLEQSMINEARMKATKEILEELHAKAVIETMFDLDEDDVNSTNSAGP</sequence>
<keyword evidence="1 3" id="KW-0413">Isomerase</keyword>
<dbReference type="Gene3D" id="3.10.50.40">
    <property type="match status" value="1"/>
</dbReference>
<dbReference type="PANTHER" id="PTHR47245">
    <property type="entry name" value="PEPTIDYLPROLYL ISOMERASE"/>
    <property type="match status" value="1"/>
</dbReference>
<dbReference type="SUPFAM" id="SSF109998">
    <property type="entry name" value="Triger factor/SurA peptide-binding domain-like"/>
    <property type="match status" value="1"/>
</dbReference>
<evidence type="ECO:0000313" key="3">
    <source>
        <dbReference type="EMBL" id="QDV52806.1"/>
    </source>
</evidence>
<accession>A0A518II86</accession>
<keyword evidence="4" id="KW-1185">Reference proteome</keyword>
<dbReference type="SUPFAM" id="SSF54534">
    <property type="entry name" value="FKBP-like"/>
    <property type="match status" value="1"/>
</dbReference>
<protein>
    <submittedName>
        <fullName evidence="3">Foldase protein PrsA 3</fullName>
        <ecNumber evidence="3">5.2.1.8</ecNumber>
    </submittedName>
</protein>
<dbReference type="PROSITE" id="PS51257">
    <property type="entry name" value="PROKAR_LIPOPROTEIN"/>
    <property type="match status" value="1"/>
</dbReference>
<evidence type="ECO:0000313" key="4">
    <source>
        <dbReference type="Proteomes" id="UP000318313"/>
    </source>
</evidence>